<evidence type="ECO:0000313" key="3">
    <source>
        <dbReference type="Proteomes" id="UP000536262"/>
    </source>
</evidence>
<gene>
    <name evidence="2" type="ORF">GGR00_005423</name>
</gene>
<name>A0A7X0KNW4_9HYPH</name>
<proteinExistence type="predicted"/>
<evidence type="ECO:0000313" key="2">
    <source>
        <dbReference type="EMBL" id="MBB6357600.1"/>
    </source>
</evidence>
<keyword evidence="3" id="KW-1185">Reference proteome</keyword>
<sequence>MHPDHEFSPPYFLHSPFLLFWVALSGVALSLLTAAVMSADTAAVLLQENGPVEVASAVLHFVVAIVAAGIWFRRGGLAGLIALGALLLGVRELDWHHAFSTYGLFNLRQYLRPEVPVMEKLASAAAILLIGTMLVVLLRKSRDRIRELMVERPPAFYGAIVLALYLPALKILDAIPRWFKEAGSVLPETAMKYARALEEINEMWLPVLVLLFLLQLYLPSRAGQRYAEPSYLGAHR</sequence>
<accession>A0A7X0KNW4</accession>
<dbReference type="Proteomes" id="UP000536262">
    <property type="component" value="Unassembled WGS sequence"/>
</dbReference>
<protein>
    <submittedName>
        <fullName evidence="2">Uncharacterized protein</fullName>
    </submittedName>
</protein>
<keyword evidence="1" id="KW-0472">Membrane</keyword>
<keyword evidence="1" id="KW-1133">Transmembrane helix</keyword>
<feature type="transmembrane region" description="Helical" evidence="1">
    <location>
        <begin position="58"/>
        <end position="88"/>
    </location>
</feature>
<evidence type="ECO:0000256" key="1">
    <source>
        <dbReference type="SAM" id="Phobius"/>
    </source>
</evidence>
<dbReference type="AlphaFoldDB" id="A0A7X0KNW4"/>
<feature type="transmembrane region" description="Helical" evidence="1">
    <location>
        <begin position="20"/>
        <end position="46"/>
    </location>
</feature>
<reference evidence="2 3" key="1">
    <citation type="submission" date="2020-08" db="EMBL/GenBank/DDBJ databases">
        <title>Genomic Encyclopedia of Type Strains, Phase IV (KMG-IV): sequencing the most valuable type-strain genomes for metagenomic binning, comparative biology and taxonomic classification.</title>
        <authorList>
            <person name="Goeker M."/>
        </authorList>
    </citation>
    <scope>NUCLEOTIDE SEQUENCE [LARGE SCALE GENOMIC DNA]</scope>
    <source>
        <strain evidence="2 3">DSM 7051</strain>
    </source>
</reference>
<feature type="transmembrane region" description="Helical" evidence="1">
    <location>
        <begin position="121"/>
        <end position="138"/>
    </location>
</feature>
<comment type="caution">
    <text evidence="2">The sequence shown here is derived from an EMBL/GenBank/DDBJ whole genome shotgun (WGS) entry which is preliminary data.</text>
</comment>
<dbReference type="RefSeq" id="WP_184702410.1">
    <property type="nucleotide sequence ID" value="NZ_BAABEG010000001.1"/>
</dbReference>
<keyword evidence="1" id="KW-0812">Transmembrane</keyword>
<dbReference type="EMBL" id="JACHOU010000027">
    <property type="protein sequence ID" value="MBB6357600.1"/>
    <property type="molecule type" value="Genomic_DNA"/>
</dbReference>
<organism evidence="2 3">
    <name type="scientific">Aminobacter aganoensis</name>
    <dbReference type="NCBI Taxonomy" id="83264"/>
    <lineage>
        <taxon>Bacteria</taxon>
        <taxon>Pseudomonadati</taxon>
        <taxon>Pseudomonadota</taxon>
        <taxon>Alphaproteobacteria</taxon>
        <taxon>Hyphomicrobiales</taxon>
        <taxon>Phyllobacteriaceae</taxon>
        <taxon>Aminobacter</taxon>
    </lineage>
</organism>